<feature type="binding site" evidence="4 6">
    <location>
        <position position="111"/>
    </location>
    <ligand>
        <name>substrate</name>
    </ligand>
</feature>
<dbReference type="HAMAP" id="MF_00171">
    <property type="entry name" value="TruA"/>
    <property type="match status" value="1"/>
</dbReference>
<comment type="caution">
    <text evidence="4">Lacks conserved residue(s) required for the propagation of feature annotation.</text>
</comment>
<organism evidence="9 10">
    <name type="scientific">Clostridium grantii DSM 8605</name>
    <dbReference type="NCBI Taxonomy" id="1121316"/>
    <lineage>
        <taxon>Bacteria</taxon>
        <taxon>Bacillati</taxon>
        <taxon>Bacillota</taxon>
        <taxon>Clostridia</taxon>
        <taxon>Eubacteriales</taxon>
        <taxon>Clostridiaceae</taxon>
        <taxon>Clostridium</taxon>
    </lineage>
</organism>
<dbReference type="PANTHER" id="PTHR11142">
    <property type="entry name" value="PSEUDOURIDYLATE SYNTHASE"/>
    <property type="match status" value="1"/>
</dbReference>
<dbReference type="CDD" id="cd02570">
    <property type="entry name" value="PseudoU_synth_EcTruA"/>
    <property type="match status" value="1"/>
</dbReference>
<dbReference type="AlphaFoldDB" id="A0A1M5QR73"/>
<feature type="active site" description="Nucleophile" evidence="4 5">
    <location>
        <position position="53"/>
    </location>
</feature>
<evidence type="ECO:0000256" key="3">
    <source>
        <dbReference type="ARBA" id="ARBA00023235"/>
    </source>
</evidence>
<dbReference type="GO" id="GO:0160147">
    <property type="term" value="F:tRNA pseudouridine(38-40) synthase activity"/>
    <property type="evidence" value="ECO:0007669"/>
    <property type="project" value="UniProtKB-EC"/>
</dbReference>
<dbReference type="InterPro" id="IPR020094">
    <property type="entry name" value="TruA/RsuA/RluB/E/F_N"/>
</dbReference>
<dbReference type="InterPro" id="IPR020097">
    <property type="entry name" value="PsdUridine_synth_TruA_a/b_dom"/>
</dbReference>
<evidence type="ECO:0000256" key="2">
    <source>
        <dbReference type="ARBA" id="ARBA00022694"/>
    </source>
</evidence>
<dbReference type="Gene3D" id="3.30.70.580">
    <property type="entry name" value="Pseudouridine synthase I, catalytic domain, N-terminal subdomain"/>
    <property type="match status" value="1"/>
</dbReference>
<dbReference type="OrthoDB" id="9811823at2"/>
<keyword evidence="3 4" id="KW-0413">Isomerase</keyword>
<evidence type="ECO:0000313" key="9">
    <source>
        <dbReference type="EMBL" id="SHH16289.1"/>
    </source>
</evidence>
<dbReference type="Pfam" id="PF01416">
    <property type="entry name" value="PseudoU_synth_1"/>
    <property type="match status" value="2"/>
</dbReference>
<dbReference type="Gene3D" id="3.30.70.660">
    <property type="entry name" value="Pseudouridine synthase I, catalytic domain, C-terminal subdomain"/>
    <property type="match status" value="1"/>
</dbReference>
<gene>
    <name evidence="4" type="primary">truA</name>
    <name evidence="9" type="ORF">SAMN02745207_00235</name>
</gene>
<evidence type="ECO:0000256" key="6">
    <source>
        <dbReference type="PIRSR" id="PIRSR001430-2"/>
    </source>
</evidence>
<evidence type="ECO:0000313" key="10">
    <source>
        <dbReference type="Proteomes" id="UP000184447"/>
    </source>
</evidence>
<dbReference type="InterPro" id="IPR020103">
    <property type="entry name" value="PsdUridine_synth_cat_dom_sf"/>
</dbReference>
<evidence type="ECO:0000256" key="7">
    <source>
        <dbReference type="RuleBase" id="RU003792"/>
    </source>
</evidence>
<protein>
    <recommendedName>
        <fullName evidence="4">tRNA pseudouridine synthase A</fullName>
        <ecNumber evidence="4">5.4.99.12</ecNumber>
    </recommendedName>
    <alternativeName>
        <fullName evidence="4">tRNA pseudouridine(38-40) synthase</fullName>
    </alternativeName>
    <alternativeName>
        <fullName evidence="4">tRNA pseudouridylate synthase I</fullName>
    </alternativeName>
    <alternativeName>
        <fullName evidence="4">tRNA-uridine isomerase I</fullName>
    </alternativeName>
</protein>
<evidence type="ECO:0000256" key="4">
    <source>
        <dbReference type="HAMAP-Rule" id="MF_00171"/>
    </source>
</evidence>
<evidence type="ECO:0000256" key="1">
    <source>
        <dbReference type="ARBA" id="ARBA00009375"/>
    </source>
</evidence>
<keyword evidence="2 4" id="KW-0819">tRNA processing</keyword>
<comment type="catalytic activity">
    <reaction evidence="4 7">
        <text>uridine(38/39/40) in tRNA = pseudouridine(38/39/40) in tRNA</text>
        <dbReference type="Rhea" id="RHEA:22376"/>
        <dbReference type="Rhea" id="RHEA-COMP:10085"/>
        <dbReference type="Rhea" id="RHEA-COMP:10087"/>
        <dbReference type="ChEBI" id="CHEBI:65314"/>
        <dbReference type="ChEBI" id="CHEBI:65315"/>
        <dbReference type="EC" id="5.4.99.12"/>
    </reaction>
</comment>
<comment type="similarity">
    <text evidence="1 4 7">Belongs to the tRNA pseudouridine synthase TruA family.</text>
</comment>
<comment type="function">
    <text evidence="4">Formation of pseudouridine at positions 38, 39 and 40 in the anticodon stem and loop of transfer RNAs.</text>
</comment>
<sequence length="245" mass="27637">MRNIKLTMEYDGNKYKGWQKLGDSNNTIQYKLENSLSSILGEEINIIASGRTDAGAHALNQVANFHCTNGISPSKLIHKINSALPNDILVKSAEEVPLNFHSRYNATRKTYTYKIDNGLFPGVFNTKFSHHVKDPLDIDKMRKAASYLIGKRDFQSFTALKSSKKSTVKELYCIEIEEKNNLIEISYTGNSFLYKMVRILTGTLIEVGLNKIKPDDLIKIINAKDRQESGHLVPAQGLHLISVEY</sequence>
<feature type="domain" description="Pseudouridine synthase I TruA alpha/beta" evidence="8">
    <location>
        <begin position="9"/>
        <end position="105"/>
    </location>
</feature>
<reference evidence="9 10" key="1">
    <citation type="submission" date="2016-11" db="EMBL/GenBank/DDBJ databases">
        <authorList>
            <person name="Jaros S."/>
            <person name="Januszkiewicz K."/>
            <person name="Wedrychowicz H."/>
        </authorList>
    </citation>
    <scope>NUCLEOTIDE SEQUENCE [LARGE SCALE GENOMIC DNA]</scope>
    <source>
        <strain evidence="9 10">DSM 8605</strain>
    </source>
</reference>
<evidence type="ECO:0000259" key="8">
    <source>
        <dbReference type="Pfam" id="PF01416"/>
    </source>
</evidence>
<dbReference type="InterPro" id="IPR020095">
    <property type="entry name" value="PsdUridine_synth_TruA_C"/>
</dbReference>
<dbReference type="PIRSF" id="PIRSF001430">
    <property type="entry name" value="tRNA_psdUrid_synth"/>
    <property type="match status" value="1"/>
</dbReference>
<dbReference type="PANTHER" id="PTHR11142:SF22">
    <property type="entry name" value="TRNA PSEUDOURIDINE SYNTHASE A 2"/>
    <property type="match status" value="1"/>
</dbReference>
<name>A0A1M5QR73_9CLOT</name>
<accession>A0A1M5QR73</accession>
<dbReference type="GO" id="GO:0003723">
    <property type="term" value="F:RNA binding"/>
    <property type="evidence" value="ECO:0007669"/>
    <property type="project" value="InterPro"/>
</dbReference>
<evidence type="ECO:0000256" key="5">
    <source>
        <dbReference type="PIRSR" id="PIRSR001430-1"/>
    </source>
</evidence>
<dbReference type="NCBIfam" id="TIGR00071">
    <property type="entry name" value="hisT_truA"/>
    <property type="match status" value="1"/>
</dbReference>
<dbReference type="InterPro" id="IPR001406">
    <property type="entry name" value="PsdUridine_synth_TruA"/>
</dbReference>
<dbReference type="EMBL" id="FQXM01000002">
    <property type="protein sequence ID" value="SHH16289.1"/>
    <property type="molecule type" value="Genomic_DNA"/>
</dbReference>
<comment type="subunit">
    <text evidence="4">Homodimer.</text>
</comment>
<dbReference type="RefSeq" id="WP_073336131.1">
    <property type="nucleotide sequence ID" value="NZ_FQXM01000002.1"/>
</dbReference>
<keyword evidence="10" id="KW-1185">Reference proteome</keyword>
<proteinExistence type="inferred from homology"/>
<dbReference type="EC" id="5.4.99.12" evidence="4"/>
<dbReference type="Proteomes" id="UP000184447">
    <property type="component" value="Unassembled WGS sequence"/>
</dbReference>
<dbReference type="FunFam" id="3.30.70.580:FF:000001">
    <property type="entry name" value="tRNA pseudouridine synthase A"/>
    <property type="match status" value="1"/>
</dbReference>
<feature type="domain" description="Pseudouridine synthase I TruA alpha/beta" evidence="8">
    <location>
        <begin position="144"/>
        <end position="245"/>
    </location>
</feature>
<dbReference type="STRING" id="1121316.SAMN02745207_00235"/>
<dbReference type="SUPFAM" id="SSF55120">
    <property type="entry name" value="Pseudouridine synthase"/>
    <property type="match status" value="1"/>
</dbReference>
<dbReference type="GO" id="GO:0031119">
    <property type="term" value="P:tRNA pseudouridine synthesis"/>
    <property type="evidence" value="ECO:0007669"/>
    <property type="project" value="UniProtKB-UniRule"/>
</dbReference>